<dbReference type="SMART" id="SM00133">
    <property type="entry name" value="S_TK_X"/>
    <property type="match status" value="1"/>
</dbReference>
<dbReference type="PROSITE" id="PS51285">
    <property type="entry name" value="AGC_KINASE_CTER"/>
    <property type="match status" value="1"/>
</dbReference>
<dbReference type="STRING" id="48269.A0A183LRD9"/>
<keyword evidence="2" id="KW-1185">Reference proteome</keyword>
<dbReference type="GO" id="GO:0005524">
    <property type="term" value="F:ATP binding"/>
    <property type="evidence" value="ECO:0007669"/>
    <property type="project" value="InterPro"/>
</dbReference>
<name>A0A183LRD9_9TREM</name>
<sequence length="124" mass="14194">MISSQQTFNILRRQLFINTCTLLMIVVVPTERLGCAPNSSFGDIMEHGFFKPIDWVALERKEVHPPYRPTCGGDRDLIHFDPAFTDEPVVLTPDNEAVMSRMDQTEFDGFEYVNPLLMSLDEQV</sequence>
<dbReference type="InterPro" id="IPR017892">
    <property type="entry name" value="Pkinase_C"/>
</dbReference>
<gene>
    <name evidence="1" type="ORF">SMRZ_LOCUS6364</name>
</gene>
<dbReference type="Gene3D" id="1.10.510.10">
    <property type="entry name" value="Transferase(Phosphotransferase) domain 1"/>
    <property type="match status" value="1"/>
</dbReference>
<protein>
    <submittedName>
        <fullName evidence="1">Uncharacterized protein</fullName>
    </submittedName>
</protein>
<dbReference type="EMBL" id="UZAI01002356">
    <property type="protein sequence ID" value="VDO70725.1"/>
    <property type="molecule type" value="Genomic_DNA"/>
</dbReference>
<organism evidence="1 2">
    <name type="scientific">Schistosoma margrebowiei</name>
    <dbReference type="NCBI Taxonomy" id="48269"/>
    <lineage>
        <taxon>Eukaryota</taxon>
        <taxon>Metazoa</taxon>
        <taxon>Spiralia</taxon>
        <taxon>Lophotrochozoa</taxon>
        <taxon>Platyhelminthes</taxon>
        <taxon>Trematoda</taxon>
        <taxon>Digenea</taxon>
        <taxon>Strigeidida</taxon>
        <taxon>Schistosomatoidea</taxon>
        <taxon>Schistosomatidae</taxon>
        <taxon>Schistosoma</taxon>
    </lineage>
</organism>
<evidence type="ECO:0000313" key="2">
    <source>
        <dbReference type="Proteomes" id="UP000277204"/>
    </source>
</evidence>
<reference evidence="1 2" key="1">
    <citation type="submission" date="2018-11" db="EMBL/GenBank/DDBJ databases">
        <authorList>
            <consortium name="Pathogen Informatics"/>
        </authorList>
    </citation>
    <scope>NUCLEOTIDE SEQUENCE [LARGE SCALE GENOMIC DNA]</scope>
    <source>
        <strain evidence="1 2">Zambia</strain>
    </source>
</reference>
<accession>A0A183LRD9</accession>
<dbReference type="Gene3D" id="3.30.200.20">
    <property type="entry name" value="Phosphorylase Kinase, domain 1"/>
    <property type="match status" value="1"/>
</dbReference>
<dbReference type="Proteomes" id="UP000277204">
    <property type="component" value="Unassembled WGS sequence"/>
</dbReference>
<proteinExistence type="predicted"/>
<dbReference type="Pfam" id="PF00433">
    <property type="entry name" value="Pkinase_C"/>
    <property type="match status" value="1"/>
</dbReference>
<dbReference type="PANTHER" id="PTHR24351">
    <property type="entry name" value="RIBOSOMAL PROTEIN S6 KINASE"/>
    <property type="match status" value="1"/>
</dbReference>
<dbReference type="AlphaFoldDB" id="A0A183LRD9"/>
<evidence type="ECO:0000313" key="1">
    <source>
        <dbReference type="EMBL" id="VDO70725.1"/>
    </source>
</evidence>
<dbReference type="InterPro" id="IPR000961">
    <property type="entry name" value="AGC-kinase_C"/>
</dbReference>
<dbReference type="GO" id="GO:0004674">
    <property type="term" value="F:protein serine/threonine kinase activity"/>
    <property type="evidence" value="ECO:0007669"/>
    <property type="project" value="InterPro"/>
</dbReference>